<dbReference type="RefSeq" id="WP_155337552.1">
    <property type="nucleotide sequence ID" value="NZ_BAAABN010000032.1"/>
</dbReference>
<keyword evidence="2" id="KW-1185">Reference proteome</keyword>
<evidence type="ECO:0000313" key="1">
    <source>
        <dbReference type="EMBL" id="GES01257.1"/>
    </source>
</evidence>
<gene>
    <name evidence="1" type="ORF">Acor_33210</name>
</gene>
<sequence length="638" mass="71033">MESHLNNPTGMFHTGPGSQFNYSTYIIESDGRLTRKSRRFTAEYLNWLQPRFVRPPGYGAAETRLIDSRAVVVIGPPGSGRRSAALLLLHGLERFSGPLKEFTPIGKDDIDQWDMKIEPGDRMLLDFTNFDEDGFAVVQDKLSSSHAAVIEKQAYMVAVLPYGMDAPFQAELIRLISRIERPSPMMVFRRHLRVDGIKPDDAATAEIEAELRSWEMRRVDRLAGLVRDARAGAPDQALGFWLAQAMAALTAGNSTVSNAVKSIRSGLLRALLLSAAMLHGAHADVVFHAAQRLLAGTDYPDTGTPALDESGLTEHFGELKIARLPDGAVRFDALGYDAAVRAYFWRDHLKMREALRDWVGDLIRLTGLTGGDRQRLVTRFAEQCLEVAQPGDLIWLVERWTSRGSPAWLLPYAAQALELGLRHERFGISFRRKALEWGKLPRLAPELGRVLVATCATVVSDTHPEQALTRLHHLARQSDDSIAAMARTSLSLLTQDVRLRKELFRRLSVGKLSAKEADFELFLVAAEPVVIVSVLADENGRAWVVECWRSMMTTKSPAYWRELVHHWLAASGTDLDGERLLDTLVLAATQAGRALGDLYGIALRWAYLRGPETARRHEIATRLWRKIDAAQGVDVVTG</sequence>
<dbReference type="OrthoDB" id="3848913at2"/>
<reference evidence="1 2" key="1">
    <citation type="submission" date="2019-10" db="EMBL/GenBank/DDBJ databases">
        <title>Whole genome shotgun sequence of Acrocarpospora corrugata NBRC 13972.</title>
        <authorList>
            <person name="Ichikawa N."/>
            <person name="Kimura A."/>
            <person name="Kitahashi Y."/>
            <person name="Komaki H."/>
            <person name="Oguchi A."/>
        </authorList>
    </citation>
    <scope>NUCLEOTIDE SEQUENCE [LARGE SCALE GENOMIC DNA]</scope>
    <source>
        <strain evidence="1 2">NBRC 13972</strain>
    </source>
</reference>
<dbReference type="EMBL" id="BLAD01000049">
    <property type="protein sequence ID" value="GES01257.1"/>
    <property type="molecule type" value="Genomic_DNA"/>
</dbReference>
<name>A0A5M3VWN4_9ACTN</name>
<protein>
    <submittedName>
        <fullName evidence="1">Uncharacterized protein</fullName>
    </submittedName>
</protein>
<proteinExistence type="predicted"/>
<dbReference type="AlphaFoldDB" id="A0A5M3VWN4"/>
<accession>A0A5M3VWN4</accession>
<dbReference type="Proteomes" id="UP000334990">
    <property type="component" value="Unassembled WGS sequence"/>
</dbReference>
<evidence type="ECO:0000313" key="2">
    <source>
        <dbReference type="Proteomes" id="UP000334990"/>
    </source>
</evidence>
<comment type="caution">
    <text evidence="1">The sequence shown here is derived from an EMBL/GenBank/DDBJ whole genome shotgun (WGS) entry which is preliminary data.</text>
</comment>
<organism evidence="1 2">
    <name type="scientific">Acrocarpospora corrugata</name>
    <dbReference type="NCBI Taxonomy" id="35763"/>
    <lineage>
        <taxon>Bacteria</taxon>
        <taxon>Bacillati</taxon>
        <taxon>Actinomycetota</taxon>
        <taxon>Actinomycetes</taxon>
        <taxon>Streptosporangiales</taxon>
        <taxon>Streptosporangiaceae</taxon>
        <taxon>Acrocarpospora</taxon>
    </lineage>
</organism>